<feature type="compositionally biased region" description="Basic residues" evidence="3">
    <location>
        <begin position="188"/>
        <end position="208"/>
    </location>
</feature>
<evidence type="ECO:0000313" key="5">
    <source>
        <dbReference type="EMBL" id="RFU30869.1"/>
    </source>
</evidence>
<evidence type="ECO:0000313" key="6">
    <source>
        <dbReference type="Proteomes" id="UP000258309"/>
    </source>
</evidence>
<feature type="domain" description="Prokaryotic-type class I peptide chain release factors" evidence="4">
    <location>
        <begin position="68"/>
        <end position="199"/>
    </location>
</feature>
<dbReference type="GO" id="GO:0016150">
    <property type="term" value="F:translation release factor activity, codon nonspecific"/>
    <property type="evidence" value="ECO:0007669"/>
    <property type="project" value="TreeGrafter"/>
</dbReference>
<keyword evidence="2" id="KW-0175">Coiled coil</keyword>
<dbReference type="EMBL" id="NCSJ02000090">
    <property type="protein sequence ID" value="RFU30869.1"/>
    <property type="molecule type" value="Genomic_DNA"/>
</dbReference>
<dbReference type="PANTHER" id="PTHR11075:SF54">
    <property type="entry name" value="LARGE RIBOSOMAL SUBUNIT PROTEIN ML62"/>
    <property type="match status" value="1"/>
</dbReference>
<feature type="region of interest" description="Disordered" evidence="3">
    <location>
        <begin position="182"/>
        <end position="208"/>
    </location>
</feature>
<dbReference type="OrthoDB" id="270639at2759"/>
<feature type="non-terminal residue" evidence="5">
    <location>
        <position position="208"/>
    </location>
</feature>
<keyword evidence="6" id="KW-1185">Reference proteome</keyword>
<feature type="coiled-coil region" evidence="2">
    <location>
        <begin position="134"/>
        <end position="161"/>
    </location>
</feature>
<comment type="similarity">
    <text evidence="1">Belongs to the prokaryotic/mitochondrial release factor family.</text>
</comment>
<evidence type="ECO:0000259" key="4">
    <source>
        <dbReference type="Pfam" id="PF00472"/>
    </source>
</evidence>
<dbReference type="Gene3D" id="3.30.160.20">
    <property type="match status" value="1"/>
</dbReference>
<dbReference type="STRING" id="5539.A0A3E2HBT2"/>
<dbReference type="GO" id="GO:0004045">
    <property type="term" value="F:peptidyl-tRNA hydrolase activity"/>
    <property type="evidence" value="ECO:0007669"/>
    <property type="project" value="TreeGrafter"/>
</dbReference>
<dbReference type="InterPro" id="IPR000352">
    <property type="entry name" value="Pep_chain_release_fac_I"/>
</dbReference>
<accession>A0A3E2HBT2</accession>
<dbReference type="InterPro" id="IPR052104">
    <property type="entry name" value="Mito_Release_Factor_mL62"/>
</dbReference>
<evidence type="ECO:0000256" key="1">
    <source>
        <dbReference type="ARBA" id="ARBA00010835"/>
    </source>
</evidence>
<dbReference type="GO" id="GO:0070126">
    <property type="term" value="P:mitochondrial translational termination"/>
    <property type="evidence" value="ECO:0007669"/>
    <property type="project" value="TreeGrafter"/>
</dbReference>
<dbReference type="OMA" id="GGQNVNC"/>
<feature type="non-terminal residue" evidence="5">
    <location>
        <position position="1"/>
    </location>
</feature>
<proteinExistence type="inferred from homology"/>
<reference evidence="5 6" key="1">
    <citation type="submission" date="2018-05" db="EMBL/GenBank/DDBJ databases">
        <title>Draft genome sequence of Scytalidium lignicola DSM 105466, a ubiquitous saprotrophic fungus.</title>
        <authorList>
            <person name="Buettner E."/>
            <person name="Gebauer A.M."/>
            <person name="Hofrichter M."/>
            <person name="Liers C."/>
            <person name="Kellner H."/>
        </authorList>
    </citation>
    <scope>NUCLEOTIDE SEQUENCE [LARGE SCALE GENOMIC DNA]</scope>
    <source>
        <strain evidence="5 6">DSM 105466</strain>
    </source>
</reference>
<feature type="region of interest" description="Disordered" evidence="3">
    <location>
        <begin position="72"/>
        <end position="95"/>
    </location>
</feature>
<name>A0A3E2HBT2_SCYLI</name>
<organism evidence="5 6">
    <name type="scientific">Scytalidium lignicola</name>
    <name type="common">Hyphomycete</name>
    <dbReference type="NCBI Taxonomy" id="5539"/>
    <lineage>
        <taxon>Eukaryota</taxon>
        <taxon>Fungi</taxon>
        <taxon>Dikarya</taxon>
        <taxon>Ascomycota</taxon>
        <taxon>Pezizomycotina</taxon>
        <taxon>Leotiomycetes</taxon>
        <taxon>Leotiomycetes incertae sedis</taxon>
        <taxon>Scytalidium</taxon>
    </lineage>
</organism>
<dbReference type="SUPFAM" id="SSF75620">
    <property type="entry name" value="Release factor"/>
    <property type="match status" value="1"/>
</dbReference>
<comment type="caution">
    <text evidence="5">The sequence shown here is derived from an EMBL/GenBank/DDBJ whole genome shotgun (WGS) entry which is preliminary data.</text>
</comment>
<sequence>MVPIKFYVSKTFAILRSHSPALRAGLDQPTRLQVTRSLVSRASPYEDPNNLARNEEARKWYEQFDKNTISRKLGKTEFSRSSGPGGQKVNKTSSKATTVWPMSSLKLHIPNILIPELRNSSYYVASSDSISIQCDTHRDQTKNLEETYARLNEEIQRVFKHRIPGVTSAEQRKKVEKLHKLENDARLKTKKIHGDKKKARRSGRSGDF</sequence>
<dbReference type="AlphaFoldDB" id="A0A3E2HBT2"/>
<protein>
    <recommendedName>
        <fullName evidence="4">Prokaryotic-type class I peptide chain release factors domain-containing protein</fullName>
    </recommendedName>
</protein>
<evidence type="ECO:0000256" key="3">
    <source>
        <dbReference type="SAM" id="MobiDB-lite"/>
    </source>
</evidence>
<gene>
    <name evidence="5" type="ORF">B7463_g5494</name>
</gene>
<evidence type="ECO:0000256" key="2">
    <source>
        <dbReference type="SAM" id="Coils"/>
    </source>
</evidence>
<dbReference type="Pfam" id="PF00472">
    <property type="entry name" value="RF-1"/>
    <property type="match status" value="1"/>
</dbReference>
<dbReference type="InterPro" id="IPR045853">
    <property type="entry name" value="Pep_chain_release_fac_I_sf"/>
</dbReference>
<dbReference type="GO" id="GO:0005762">
    <property type="term" value="C:mitochondrial large ribosomal subunit"/>
    <property type="evidence" value="ECO:0007669"/>
    <property type="project" value="TreeGrafter"/>
</dbReference>
<dbReference type="PANTHER" id="PTHR11075">
    <property type="entry name" value="PEPTIDE CHAIN RELEASE FACTOR"/>
    <property type="match status" value="1"/>
</dbReference>
<dbReference type="Proteomes" id="UP000258309">
    <property type="component" value="Unassembled WGS sequence"/>
</dbReference>